<keyword evidence="1" id="KW-1133">Transmembrane helix</keyword>
<gene>
    <name evidence="2" type="primary">nad6</name>
</gene>
<evidence type="ECO:0000313" key="2">
    <source>
        <dbReference type="EMBL" id="AHG06506.1"/>
    </source>
</evidence>
<feature type="transmembrane region" description="Helical" evidence="1">
    <location>
        <begin position="123"/>
        <end position="144"/>
    </location>
</feature>
<organism evidence="2">
    <name type="scientific">Dicrocoelium dendriticum</name>
    <name type="common">Small liver fluke</name>
    <dbReference type="NCBI Taxonomy" id="57078"/>
    <lineage>
        <taxon>Eukaryota</taxon>
        <taxon>Metazoa</taxon>
        <taxon>Spiralia</taxon>
        <taxon>Lophotrochozoa</taxon>
        <taxon>Platyhelminthes</taxon>
        <taxon>Trematoda</taxon>
        <taxon>Digenea</taxon>
        <taxon>Plagiorchiida</taxon>
        <taxon>Xiphidiata</taxon>
        <taxon>Gorgoderoidea</taxon>
        <taxon>Dicrocoeliidae</taxon>
        <taxon>Dicrocoelium</taxon>
    </lineage>
</organism>
<accession>A0A096XCC2</accession>
<dbReference type="EMBL" id="KF318787">
    <property type="protein sequence ID" value="AHG06506.1"/>
    <property type="molecule type" value="Genomic_DNA"/>
</dbReference>
<keyword evidence="2" id="KW-0496">Mitochondrion</keyword>
<reference evidence="2" key="1">
    <citation type="journal article" date="2014" name="Mol. Phylogenet. Evol.">
        <title>Dicrocoelium chinensis and Dicrocoelium dendriticum (Trematoda: Digenea) are distinct lancet fluke species based on mitochondrial and nuclear ribosomal DNA sequences.</title>
        <authorList>
            <person name="Liu G.H."/>
            <person name="Yan H.B."/>
            <person name="Otranto D."/>
            <person name="Wang X.Y."/>
            <person name="Zhao G.H."/>
            <person name="Jia W.Z."/>
            <person name="Zhu X.Q."/>
        </authorList>
    </citation>
    <scope>NUCLEOTIDE SEQUENCE</scope>
</reference>
<keyword evidence="1" id="KW-0472">Membrane</keyword>
<feature type="transmembrane region" description="Helical" evidence="1">
    <location>
        <begin position="48"/>
        <end position="70"/>
    </location>
</feature>
<dbReference type="AlphaFoldDB" id="A0A096XCC2"/>
<feature type="transmembrane region" description="Helical" evidence="1">
    <location>
        <begin position="82"/>
        <end position="103"/>
    </location>
</feature>
<proteinExistence type="predicted"/>
<keyword evidence="1" id="KW-0812">Transmembrane</keyword>
<sequence length="152" mass="17261">MYSISFFTSLYLTTILAFSFVSHPVAYCIFLIISALCVNVLTFMIVGFSWYLVLFSLVYIGGIYVLFIFVSVRNPNPTPSVGVGLGSVFFLFLFFFFWWFSMFTGLGGCLVESSRYLCSSFEGFTYCMFCVFLLVGFVLVSVVLSSKDSFYR</sequence>
<geneLocation type="mitochondrion" evidence="2"/>
<name>A0A096XCC2_DICDE</name>
<evidence type="ECO:0000256" key="1">
    <source>
        <dbReference type="SAM" id="Phobius"/>
    </source>
</evidence>
<protein>
    <submittedName>
        <fullName evidence="2">NADH dehydrogenase subunit 6</fullName>
    </submittedName>
</protein>